<evidence type="ECO:0000256" key="1">
    <source>
        <dbReference type="ARBA" id="ARBA00022741"/>
    </source>
</evidence>
<dbReference type="PANTHER" id="PTHR32309">
    <property type="entry name" value="TYROSINE-PROTEIN KINASE"/>
    <property type="match status" value="1"/>
</dbReference>
<proteinExistence type="predicted"/>
<dbReference type="GO" id="GO:0004715">
    <property type="term" value="F:non-membrane spanning protein tyrosine kinase activity"/>
    <property type="evidence" value="ECO:0007669"/>
    <property type="project" value="UniProtKB-EC"/>
</dbReference>
<reference evidence="4 5" key="1">
    <citation type="journal article" date="2018" name="Int. J. Syst. Evol. Microbiol.">
        <title>Methylomusa anaerophila gen. nov., sp. nov., an anaerobic methanol-utilizing bacterium isolated from a microbial fuel cell.</title>
        <authorList>
            <person name="Amano N."/>
            <person name="Yamamuro A."/>
            <person name="Miyahara M."/>
            <person name="Kouzuma A."/>
            <person name="Abe T."/>
            <person name="Watanabe K."/>
        </authorList>
    </citation>
    <scope>NUCLEOTIDE SEQUENCE [LARGE SCALE GENOMIC DNA]</scope>
    <source>
        <strain evidence="4 5">MMFC1</strain>
    </source>
</reference>
<keyword evidence="2" id="KW-0067">ATP-binding</keyword>
<evidence type="ECO:0000313" key="4">
    <source>
        <dbReference type="EMBL" id="BBB90716.1"/>
    </source>
</evidence>
<accession>A0A348AI18</accession>
<gene>
    <name evidence="4" type="primary">ywqD_2</name>
    <name evidence="4" type="ORF">MAMMFC1_01377</name>
</gene>
<dbReference type="InterPro" id="IPR050445">
    <property type="entry name" value="Bact_polysacc_biosynth/exp"/>
</dbReference>
<dbReference type="GO" id="GO:0005524">
    <property type="term" value="F:ATP binding"/>
    <property type="evidence" value="ECO:0007669"/>
    <property type="project" value="UniProtKB-KW"/>
</dbReference>
<sequence length="220" mass="23836">MPQDYQGAFSDRTQVSIADAYRIIRTNIYFSKGEDQPKIIMFTSALPGEGKSTIAANTAIAYAQTGKRVILVDCNLHRPVQHKLLNKDSGTDRNLANAGLGDYLRKKVVLNHIISDTGTKNLRLISSGYLPLNPAEFLASADMEAALDDLKTKADIIILDTPAVTFATDACILAAKTDGIAVVVNVNMARPEVVRKAKQVLEKANGQLLGVVLNRVKSTQ</sequence>
<dbReference type="EC" id="2.7.10.2" evidence="4"/>
<dbReference type="PANTHER" id="PTHR32309:SF13">
    <property type="entry name" value="FERRIC ENTEROBACTIN TRANSPORT PROTEIN FEPE"/>
    <property type="match status" value="1"/>
</dbReference>
<evidence type="ECO:0000313" key="5">
    <source>
        <dbReference type="Proteomes" id="UP000276437"/>
    </source>
</evidence>
<dbReference type="Gene3D" id="3.40.50.300">
    <property type="entry name" value="P-loop containing nucleotide triphosphate hydrolases"/>
    <property type="match status" value="1"/>
</dbReference>
<dbReference type="Pfam" id="PF01656">
    <property type="entry name" value="CbiA"/>
    <property type="match status" value="1"/>
</dbReference>
<dbReference type="OrthoDB" id="9794577at2"/>
<dbReference type="GO" id="GO:0005886">
    <property type="term" value="C:plasma membrane"/>
    <property type="evidence" value="ECO:0007669"/>
    <property type="project" value="TreeGrafter"/>
</dbReference>
<dbReference type="KEGG" id="mana:MAMMFC1_01377"/>
<keyword evidence="4" id="KW-0808">Transferase</keyword>
<feature type="domain" description="CobQ/CobB/MinD/ParA nucleotide binding" evidence="3">
    <location>
        <begin position="40"/>
        <end position="219"/>
    </location>
</feature>
<dbReference type="InterPro" id="IPR005702">
    <property type="entry name" value="Wzc-like_C"/>
</dbReference>
<dbReference type="InterPro" id="IPR002586">
    <property type="entry name" value="CobQ/CobB/MinD/ParA_Nub-bd_dom"/>
</dbReference>
<dbReference type="CDD" id="cd05387">
    <property type="entry name" value="BY-kinase"/>
    <property type="match status" value="1"/>
</dbReference>
<dbReference type="SUPFAM" id="SSF52540">
    <property type="entry name" value="P-loop containing nucleoside triphosphate hydrolases"/>
    <property type="match status" value="1"/>
</dbReference>
<name>A0A348AI18_9FIRM</name>
<dbReference type="AlphaFoldDB" id="A0A348AI18"/>
<organism evidence="4 5">
    <name type="scientific">Methylomusa anaerophila</name>
    <dbReference type="NCBI Taxonomy" id="1930071"/>
    <lineage>
        <taxon>Bacteria</taxon>
        <taxon>Bacillati</taxon>
        <taxon>Bacillota</taxon>
        <taxon>Negativicutes</taxon>
        <taxon>Selenomonadales</taxon>
        <taxon>Sporomusaceae</taxon>
        <taxon>Methylomusa</taxon>
    </lineage>
</organism>
<dbReference type="EMBL" id="AP018449">
    <property type="protein sequence ID" value="BBB90716.1"/>
    <property type="molecule type" value="Genomic_DNA"/>
</dbReference>
<keyword evidence="5" id="KW-1185">Reference proteome</keyword>
<dbReference type="NCBIfam" id="TIGR01007">
    <property type="entry name" value="eps_fam"/>
    <property type="match status" value="1"/>
</dbReference>
<keyword evidence="4" id="KW-0418">Kinase</keyword>
<evidence type="ECO:0000256" key="2">
    <source>
        <dbReference type="ARBA" id="ARBA00022840"/>
    </source>
</evidence>
<keyword evidence="1" id="KW-0547">Nucleotide-binding</keyword>
<evidence type="ECO:0000259" key="3">
    <source>
        <dbReference type="Pfam" id="PF01656"/>
    </source>
</evidence>
<dbReference type="InterPro" id="IPR027417">
    <property type="entry name" value="P-loop_NTPase"/>
</dbReference>
<dbReference type="Proteomes" id="UP000276437">
    <property type="component" value="Chromosome"/>
</dbReference>
<protein>
    <submittedName>
        <fullName evidence="4">Tyrosine-protein kinase YwqD</fullName>
        <ecNumber evidence="4">2.7.10.2</ecNumber>
    </submittedName>
</protein>
<dbReference type="RefSeq" id="WP_126307591.1">
    <property type="nucleotide sequence ID" value="NZ_AP018449.1"/>
</dbReference>